<keyword evidence="10" id="KW-0862">Zinc</keyword>
<dbReference type="InterPro" id="IPR003034">
    <property type="entry name" value="SAP_dom"/>
</dbReference>
<accession>A0AAD4H334</accession>
<name>A0AAD4H334_9FUNG</name>
<evidence type="ECO:0000256" key="8">
    <source>
        <dbReference type="ARBA" id="ARBA00022771"/>
    </source>
</evidence>
<dbReference type="GO" id="GO:0008270">
    <property type="term" value="F:zinc ion binding"/>
    <property type="evidence" value="ECO:0007669"/>
    <property type="project" value="UniProtKB-KW"/>
</dbReference>
<sequence>MRRNIALDEIANSFGDCRSSLLKTLLEVVRPKSIQPAPRLIKAESMDIDYDSPQQKRRRTSTRITNRNVTCTQEHTDIVMSQISLDDDKDEDFVESSSPGHKGKNVPRATGRVLRSRGGHAEQTPSQSSQSSQPDEYYESMKREPMLNSVSDSPRKLAPEPTPAPQSPSSTTTIASATTTTTATSVSSTVPSLVACPICQNGIPEPYTNTHLDKFCLASRPDPDYTISYKVIIQQDPNIIALYTRRGTSTRDVIAETNGSLTRPGTPGRAAGATLSNPASPARQSIMQWQPQSTSNGVTPRQPMFTPKPAVEPKRIPKLTYSVLNDKQLRKKLQELGLPTNGDKTLMQKRHAEYTTIFNANCDSSRPKSTAELKKAMQAWERAYEQDLEAKETQRRILEQQQQNQRQIQADKQARKEAKEAAAAADATSIDTSGATPPSSQASNGRSMSSSFLPNQANNTAMNVAIASASAFAHASKYADEYAELIEQVRSRLKADKEKALAEKNNIPSATETAPGPSTSSQ</sequence>
<evidence type="ECO:0000256" key="7">
    <source>
        <dbReference type="ARBA" id="ARBA00022763"/>
    </source>
</evidence>
<feature type="domain" description="SAP" evidence="15">
    <location>
        <begin position="321"/>
        <end position="355"/>
    </location>
</feature>
<protein>
    <recommendedName>
        <fullName evidence="4">RING-type E3 ubiquitin transferase</fullName>
        <ecNumber evidence="4">2.3.2.27</ecNumber>
    </recommendedName>
</protein>
<keyword evidence="5" id="KW-0808">Transferase</keyword>
<comment type="subcellular location">
    <subcellularLocation>
        <location evidence="2">Nucleus</location>
    </subcellularLocation>
</comment>
<organism evidence="16 17">
    <name type="scientific">Linnemannia exigua</name>
    <dbReference type="NCBI Taxonomy" id="604196"/>
    <lineage>
        <taxon>Eukaryota</taxon>
        <taxon>Fungi</taxon>
        <taxon>Fungi incertae sedis</taxon>
        <taxon>Mucoromycota</taxon>
        <taxon>Mortierellomycotina</taxon>
        <taxon>Mortierellomycetes</taxon>
        <taxon>Mortierellales</taxon>
        <taxon>Mortierellaceae</taxon>
        <taxon>Linnemannia</taxon>
    </lineage>
</organism>
<keyword evidence="8" id="KW-0863">Zinc-finger</keyword>
<dbReference type="GO" id="GO:0006513">
    <property type="term" value="P:protein monoubiquitination"/>
    <property type="evidence" value="ECO:0007669"/>
    <property type="project" value="InterPro"/>
</dbReference>
<keyword evidence="9" id="KW-0833">Ubl conjugation pathway</keyword>
<dbReference type="SMART" id="SM00513">
    <property type="entry name" value="SAP"/>
    <property type="match status" value="1"/>
</dbReference>
<dbReference type="PROSITE" id="PS50800">
    <property type="entry name" value="SAP"/>
    <property type="match status" value="1"/>
</dbReference>
<evidence type="ECO:0000259" key="15">
    <source>
        <dbReference type="PROSITE" id="PS50800"/>
    </source>
</evidence>
<evidence type="ECO:0000256" key="14">
    <source>
        <dbReference type="SAM" id="MobiDB-lite"/>
    </source>
</evidence>
<evidence type="ECO:0000313" key="17">
    <source>
        <dbReference type="Proteomes" id="UP001194580"/>
    </source>
</evidence>
<comment type="pathway">
    <text evidence="3">Protein modification; protein ubiquitination.</text>
</comment>
<dbReference type="EC" id="2.3.2.27" evidence="4"/>
<keyword evidence="12" id="KW-0234">DNA repair</keyword>
<feature type="compositionally biased region" description="Low complexity" evidence="14">
    <location>
        <begin position="399"/>
        <end position="411"/>
    </location>
</feature>
<dbReference type="Proteomes" id="UP001194580">
    <property type="component" value="Unassembled WGS sequence"/>
</dbReference>
<evidence type="ECO:0000256" key="3">
    <source>
        <dbReference type="ARBA" id="ARBA00004906"/>
    </source>
</evidence>
<evidence type="ECO:0000256" key="9">
    <source>
        <dbReference type="ARBA" id="ARBA00022786"/>
    </source>
</evidence>
<evidence type="ECO:0000256" key="6">
    <source>
        <dbReference type="ARBA" id="ARBA00022723"/>
    </source>
</evidence>
<keyword evidence="17" id="KW-1185">Reference proteome</keyword>
<dbReference type="EMBL" id="JAAAIL010001471">
    <property type="protein sequence ID" value="KAG0268968.1"/>
    <property type="molecule type" value="Genomic_DNA"/>
</dbReference>
<proteinExistence type="predicted"/>
<evidence type="ECO:0000256" key="10">
    <source>
        <dbReference type="ARBA" id="ARBA00022833"/>
    </source>
</evidence>
<dbReference type="PANTHER" id="PTHR14134">
    <property type="entry name" value="E3 UBIQUITIN-PROTEIN LIGASE RAD18"/>
    <property type="match status" value="1"/>
</dbReference>
<keyword evidence="11" id="KW-0238">DNA-binding</keyword>
<dbReference type="GO" id="GO:0061630">
    <property type="term" value="F:ubiquitin protein ligase activity"/>
    <property type="evidence" value="ECO:0007669"/>
    <property type="project" value="UniProtKB-EC"/>
</dbReference>
<reference evidence="16" key="1">
    <citation type="journal article" date="2020" name="Fungal Divers.">
        <title>Resolving the Mortierellaceae phylogeny through synthesis of multi-gene phylogenetics and phylogenomics.</title>
        <authorList>
            <person name="Vandepol N."/>
            <person name="Liber J."/>
            <person name="Desiro A."/>
            <person name="Na H."/>
            <person name="Kennedy M."/>
            <person name="Barry K."/>
            <person name="Grigoriev I.V."/>
            <person name="Miller A.N."/>
            <person name="O'Donnell K."/>
            <person name="Stajich J.E."/>
            <person name="Bonito G."/>
        </authorList>
    </citation>
    <scope>NUCLEOTIDE SEQUENCE</scope>
    <source>
        <strain evidence="16">NRRL 28262</strain>
    </source>
</reference>
<feature type="region of interest" description="Disordered" evidence="14">
    <location>
        <begin position="399"/>
        <end position="454"/>
    </location>
</feature>
<keyword evidence="7" id="KW-0227">DNA damage</keyword>
<feature type="compositionally biased region" description="Low complexity" evidence="14">
    <location>
        <begin position="167"/>
        <end position="187"/>
    </location>
</feature>
<feature type="region of interest" description="Disordered" evidence="14">
    <location>
        <begin position="256"/>
        <end position="279"/>
    </location>
</feature>
<evidence type="ECO:0000256" key="2">
    <source>
        <dbReference type="ARBA" id="ARBA00004123"/>
    </source>
</evidence>
<comment type="caution">
    <text evidence="16">The sequence shown here is derived from an EMBL/GenBank/DDBJ whole genome shotgun (WGS) entry which is preliminary data.</text>
</comment>
<dbReference type="AlphaFoldDB" id="A0AAD4H334"/>
<keyword evidence="6" id="KW-0479">Metal-binding</keyword>
<dbReference type="PANTHER" id="PTHR14134:SF2">
    <property type="entry name" value="E3 UBIQUITIN-PROTEIN LIGASE RAD18"/>
    <property type="match status" value="1"/>
</dbReference>
<dbReference type="SMART" id="SM00734">
    <property type="entry name" value="ZnF_Rad18"/>
    <property type="match status" value="1"/>
</dbReference>
<keyword evidence="13" id="KW-0539">Nucleus</keyword>
<dbReference type="Pfam" id="PF02037">
    <property type="entry name" value="SAP"/>
    <property type="match status" value="1"/>
</dbReference>
<evidence type="ECO:0000313" key="16">
    <source>
        <dbReference type="EMBL" id="KAG0268968.1"/>
    </source>
</evidence>
<feature type="compositionally biased region" description="Polar residues" evidence="14">
    <location>
        <begin position="506"/>
        <end position="522"/>
    </location>
</feature>
<comment type="catalytic activity">
    <reaction evidence="1">
        <text>S-ubiquitinyl-[E2 ubiquitin-conjugating enzyme]-L-cysteine + [acceptor protein]-L-lysine = [E2 ubiquitin-conjugating enzyme]-L-cysteine + N(6)-ubiquitinyl-[acceptor protein]-L-lysine.</text>
        <dbReference type="EC" id="2.3.2.27"/>
    </reaction>
</comment>
<evidence type="ECO:0000256" key="5">
    <source>
        <dbReference type="ARBA" id="ARBA00022679"/>
    </source>
</evidence>
<dbReference type="GO" id="GO:0006281">
    <property type="term" value="P:DNA repair"/>
    <property type="evidence" value="ECO:0007669"/>
    <property type="project" value="UniProtKB-KW"/>
</dbReference>
<dbReference type="GO" id="GO:0097505">
    <property type="term" value="C:Rad6-Rad18 complex"/>
    <property type="evidence" value="ECO:0007669"/>
    <property type="project" value="TreeGrafter"/>
</dbReference>
<dbReference type="GO" id="GO:0003697">
    <property type="term" value="F:single-stranded DNA binding"/>
    <property type="evidence" value="ECO:0007669"/>
    <property type="project" value="InterPro"/>
</dbReference>
<dbReference type="GO" id="GO:0005634">
    <property type="term" value="C:nucleus"/>
    <property type="evidence" value="ECO:0007669"/>
    <property type="project" value="UniProtKB-SubCell"/>
</dbReference>
<dbReference type="GO" id="GO:0006301">
    <property type="term" value="P:DNA damage tolerance"/>
    <property type="evidence" value="ECO:0007669"/>
    <property type="project" value="InterPro"/>
</dbReference>
<dbReference type="InterPro" id="IPR039577">
    <property type="entry name" value="Rad18"/>
</dbReference>
<evidence type="ECO:0000256" key="11">
    <source>
        <dbReference type="ARBA" id="ARBA00023125"/>
    </source>
</evidence>
<evidence type="ECO:0000256" key="13">
    <source>
        <dbReference type="ARBA" id="ARBA00023242"/>
    </source>
</evidence>
<feature type="compositionally biased region" description="Polar residues" evidence="14">
    <location>
        <begin position="429"/>
        <end position="454"/>
    </location>
</feature>
<evidence type="ECO:0000256" key="12">
    <source>
        <dbReference type="ARBA" id="ARBA00023204"/>
    </source>
</evidence>
<gene>
    <name evidence="16" type="primary">RAD18</name>
    <name evidence="16" type="ORF">BGZ95_002253</name>
</gene>
<evidence type="ECO:0000256" key="1">
    <source>
        <dbReference type="ARBA" id="ARBA00000900"/>
    </source>
</evidence>
<feature type="region of interest" description="Disordered" evidence="14">
    <location>
        <begin position="87"/>
        <end position="187"/>
    </location>
</feature>
<evidence type="ECO:0000256" key="4">
    <source>
        <dbReference type="ARBA" id="ARBA00012483"/>
    </source>
</evidence>
<feature type="region of interest" description="Disordered" evidence="14">
    <location>
        <begin position="496"/>
        <end position="522"/>
    </location>
</feature>
<dbReference type="InterPro" id="IPR006642">
    <property type="entry name" value="Rad18_UBZ4"/>
</dbReference>